<dbReference type="InterPro" id="IPR056227">
    <property type="entry name" value="TMD0_ABC"/>
</dbReference>
<feature type="compositionally biased region" description="Acidic residues" evidence="16">
    <location>
        <begin position="877"/>
        <end position="887"/>
    </location>
</feature>
<keyword evidence="12 17" id="KW-1133">Transmembrane helix</keyword>
<keyword evidence="7 17" id="KW-0812">Transmembrane</keyword>
<feature type="transmembrane region" description="Helical" evidence="17">
    <location>
        <begin position="1044"/>
        <end position="1068"/>
    </location>
</feature>
<dbReference type="InterPro" id="IPR003593">
    <property type="entry name" value="AAA+_ATPase"/>
</dbReference>
<feature type="transmembrane region" description="Helical" evidence="17">
    <location>
        <begin position="1223"/>
        <end position="1244"/>
    </location>
</feature>
<feature type="region of interest" description="Disordered" evidence="16">
    <location>
        <begin position="275"/>
        <end position="308"/>
    </location>
</feature>
<evidence type="ECO:0000313" key="20">
    <source>
        <dbReference type="EMBL" id="PAA83455.1"/>
    </source>
</evidence>
<dbReference type="Gene3D" id="1.20.1560.10">
    <property type="entry name" value="ABC transporter type 1, transmembrane domain"/>
    <property type="match status" value="2"/>
</dbReference>
<organism evidence="20 21">
    <name type="scientific">Macrostomum lignano</name>
    <dbReference type="NCBI Taxonomy" id="282301"/>
    <lineage>
        <taxon>Eukaryota</taxon>
        <taxon>Metazoa</taxon>
        <taxon>Spiralia</taxon>
        <taxon>Lophotrochozoa</taxon>
        <taxon>Platyhelminthes</taxon>
        <taxon>Rhabditophora</taxon>
        <taxon>Macrostomorpha</taxon>
        <taxon>Macrostomida</taxon>
        <taxon>Macrostomidae</taxon>
        <taxon>Macrostomum</taxon>
    </lineage>
</organism>
<dbReference type="FunFam" id="1.20.1560.10:FF:000001">
    <property type="entry name" value="ATP-binding cassette subfamily C member 1"/>
    <property type="match status" value="1"/>
</dbReference>
<dbReference type="Gene3D" id="3.40.50.300">
    <property type="entry name" value="P-loop containing nucleotide triphosphate hydrolases"/>
    <property type="match status" value="2"/>
</dbReference>
<dbReference type="PROSITE" id="PS50893">
    <property type="entry name" value="ABC_TRANSPORTER_2"/>
    <property type="match status" value="2"/>
</dbReference>
<keyword evidence="6" id="KW-0926">Vacuole</keyword>
<evidence type="ECO:0000256" key="16">
    <source>
        <dbReference type="SAM" id="MobiDB-lite"/>
    </source>
</evidence>
<dbReference type="CDD" id="cd03244">
    <property type="entry name" value="ABCC_MRP_domain2"/>
    <property type="match status" value="1"/>
</dbReference>
<evidence type="ECO:0000256" key="3">
    <source>
        <dbReference type="ARBA" id="ARBA00009726"/>
    </source>
</evidence>
<evidence type="ECO:0000313" key="21">
    <source>
        <dbReference type="Proteomes" id="UP000215902"/>
    </source>
</evidence>
<keyword evidence="9" id="KW-0547">Nucleotide-binding</keyword>
<dbReference type="FunFam" id="1.20.1560.10:FF:000020">
    <property type="entry name" value="ABC metal ion transporter"/>
    <property type="match status" value="1"/>
</dbReference>
<name>A0A267GBM3_9PLAT</name>
<feature type="transmembrane region" description="Helical" evidence="17">
    <location>
        <begin position="363"/>
        <end position="384"/>
    </location>
</feature>
<dbReference type="SMART" id="SM00382">
    <property type="entry name" value="AAA"/>
    <property type="match status" value="2"/>
</dbReference>
<dbReference type="CDD" id="cd18603">
    <property type="entry name" value="ABC_6TM_MRP1_2_3_6_D2_like"/>
    <property type="match status" value="1"/>
</dbReference>
<evidence type="ECO:0000256" key="10">
    <source>
        <dbReference type="ARBA" id="ARBA00022840"/>
    </source>
</evidence>
<dbReference type="FunFam" id="3.40.50.300:FF:000293">
    <property type="entry name" value="ATP binding cassette subfamily C member 1"/>
    <property type="match status" value="1"/>
</dbReference>
<feature type="domain" description="ABC transporter" evidence="18">
    <location>
        <begin position="1318"/>
        <end position="1552"/>
    </location>
</feature>
<comment type="subcellular location">
    <subcellularLocation>
        <location evidence="2">Cell membrane</location>
        <topology evidence="2">Multi-pass membrane protein</topology>
    </subcellularLocation>
    <subcellularLocation>
        <location evidence="1">Vacuole membrane</location>
        <topology evidence="1">Multi-pass membrane protein</topology>
    </subcellularLocation>
</comment>
<feature type="transmembrane region" description="Helical" evidence="17">
    <location>
        <begin position="589"/>
        <end position="610"/>
    </location>
</feature>
<dbReference type="InterPro" id="IPR003439">
    <property type="entry name" value="ABC_transporter-like_ATP-bd"/>
</dbReference>
<dbReference type="Proteomes" id="UP000215902">
    <property type="component" value="Unassembled WGS sequence"/>
</dbReference>
<evidence type="ECO:0000256" key="9">
    <source>
        <dbReference type="ARBA" id="ARBA00022741"/>
    </source>
</evidence>
<feature type="compositionally biased region" description="Basic residues" evidence="16">
    <location>
        <begin position="934"/>
        <end position="943"/>
    </location>
</feature>
<dbReference type="InterPro" id="IPR005292">
    <property type="entry name" value="MRP"/>
</dbReference>
<feature type="domain" description="ABC transmembrane type-1" evidence="19">
    <location>
        <begin position="329"/>
        <end position="605"/>
    </location>
</feature>
<dbReference type="InterPro" id="IPR027417">
    <property type="entry name" value="P-loop_NTPase"/>
</dbReference>
<dbReference type="GO" id="GO:0000323">
    <property type="term" value="C:lytic vacuole"/>
    <property type="evidence" value="ECO:0007669"/>
    <property type="project" value="UniProtKB-ARBA"/>
</dbReference>
<comment type="catalytic activity">
    <reaction evidence="15">
        <text>leukotriene C4(in) + ATP + H2O = leukotriene C4(out) + ADP + phosphate + H(+)</text>
        <dbReference type="Rhea" id="RHEA:38963"/>
        <dbReference type="ChEBI" id="CHEBI:15377"/>
        <dbReference type="ChEBI" id="CHEBI:15378"/>
        <dbReference type="ChEBI" id="CHEBI:30616"/>
        <dbReference type="ChEBI" id="CHEBI:43474"/>
        <dbReference type="ChEBI" id="CHEBI:57973"/>
        <dbReference type="ChEBI" id="CHEBI:456216"/>
    </reaction>
    <physiologicalReaction direction="left-to-right" evidence="15">
        <dbReference type="Rhea" id="RHEA:38964"/>
    </physiologicalReaction>
</comment>
<feature type="transmembrane region" description="Helical" evidence="17">
    <location>
        <begin position="39"/>
        <end position="58"/>
    </location>
</feature>
<feature type="compositionally biased region" description="Low complexity" evidence="16">
    <location>
        <begin position="290"/>
        <end position="299"/>
    </location>
</feature>
<dbReference type="GO" id="GO:0016887">
    <property type="term" value="F:ATP hydrolysis activity"/>
    <property type="evidence" value="ECO:0007669"/>
    <property type="project" value="InterPro"/>
</dbReference>
<dbReference type="OrthoDB" id="6500128at2759"/>
<evidence type="ECO:0000259" key="19">
    <source>
        <dbReference type="PROSITE" id="PS50929"/>
    </source>
</evidence>
<evidence type="ECO:0000259" key="18">
    <source>
        <dbReference type="PROSITE" id="PS50893"/>
    </source>
</evidence>
<dbReference type="InterPro" id="IPR017871">
    <property type="entry name" value="ABC_transporter-like_CS"/>
</dbReference>
<protein>
    <recommendedName>
        <fullName evidence="14">ABC-type glutathione-S-conjugate transporter</fullName>
        <ecNumber evidence="14">7.6.2.3</ecNumber>
    </recommendedName>
</protein>
<dbReference type="Pfam" id="PF24357">
    <property type="entry name" value="TMD0_ABC"/>
    <property type="match status" value="1"/>
</dbReference>
<dbReference type="PANTHER" id="PTHR24223:SF443">
    <property type="entry name" value="MULTIDRUG-RESISTANCE LIKE PROTEIN 1, ISOFORM I"/>
    <property type="match status" value="1"/>
</dbReference>
<keyword evidence="21" id="KW-1185">Reference proteome</keyword>
<dbReference type="InterPro" id="IPR011527">
    <property type="entry name" value="ABC1_TM_dom"/>
</dbReference>
<feature type="domain" description="ABC transmembrane type-1" evidence="19">
    <location>
        <begin position="993"/>
        <end position="1281"/>
    </location>
</feature>
<feature type="transmembrane region" description="Helical" evidence="17">
    <location>
        <begin position="78"/>
        <end position="97"/>
    </location>
</feature>
<dbReference type="PROSITE" id="PS00211">
    <property type="entry name" value="ABC_TRANSPORTER_1"/>
    <property type="match status" value="2"/>
</dbReference>
<dbReference type="GO" id="GO:0005524">
    <property type="term" value="F:ATP binding"/>
    <property type="evidence" value="ECO:0007669"/>
    <property type="project" value="UniProtKB-KW"/>
</dbReference>
<evidence type="ECO:0000256" key="1">
    <source>
        <dbReference type="ARBA" id="ARBA00004128"/>
    </source>
</evidence>
<dbReference type="FunFam" id="3.40.50.300:FF:000074">
    <property type="entry name" value="Multidrug resistance-associated protein 5 isoform 1"/>
    <property type="match status" value="1"/>
</dbReference>
<evidence type="ECO:0000256" key="15">
    <source>
        <dbReference type="ARBA" id="ARBA00047523"/>
    </source>
</evidence>
<feature type="compositionally biased region" description="Low complexity" evidence="16">
    <location>
        <begin position="923"/>
        <end position="933"/>
    </location>
</feature>
<comment type="caution">
    <text evidence="20">The sequence shown here is derived from an EMBL/GenBank/DDBJ whole genome shotgun (WGS) entry which is preliminary data.</text>
</comment>
<evidence type="ECO:0000256" key="4">
    <source>
        <dbReference type="ARBA" id="ARBA00022448"/>
    </source>
</evidence>
<evidence type="ECO:0000256" key="7">
    <source>
        <dbReference type="ARBA" id="ARBA00022692"/>
    </source>
</evidence>
<dbReference type="Pfam" id="PF00005">
    <property type="entry name" value="ABC_tran"/>
    <property type="match status" value="2"/>
</dbReference>
<dbReference type="GO" id="GO:0005886">
    <property type="term" value="C:plasma membrane"/>
    <property type="evidence" value="ECO:0007669"/>
    <property type="project" value="UniProtKB-SubCell"/>
</dbReference>
<feature type="transmembrane region" description="Helical" evidence="17">
    <location>
        <begin position="988"/>
        <end position="1012"/>
    </location>
</feature>
<keyword evidence="5" id="KW-1003">Cell membrane</keyword>
<dbReference type="GO" id="GO:0015431">
    <property type="term" value="F:ABC-type glutathione S-conjugate transporter activity"/>
    <property type="evidence" value="ECO:0007669"/>
    <property type="project" value="UniProtKB-EC"/>
</dbReference>
<keyword evidence="4" id="KW-0813">Transport</keyword>
<evidence type="ECO:0000256" key="17">
    <source>
        <dbReference type="SAM" id="Phobius"/>
    </source>
</evidence>
<evidence type="ECO:0000256" key="2">
    <source>
        <dbReference type="ARBA" id="ARBA00004651"/>
    </source>
</evidence>
<keyword evidence="11" id="KW-1278">Translocase</keyword>
<dbReference type="SUPFAM" id="SSF52540">
    <property type="entry name" value="P-loop containing nucleoside triphosphate hydrolases"/>
    <property type="match status" value="2"/>
</dbReference>
<feature type="transmembrane region" description="Helical" evidence="17">
    <location>
        <begin position="436"/>
        <end position="458"/>
    </location>
</feature>
<keyword evidence="10" id="KW-0067">ATP-binding</keyword>
<feature type="transmembrane region" description="Helical" evidence="17">
    <location>
        <begin position="464"/>
        <end position="485"/>
    </location>
</feature>
<evidence type="ECO:0000256" key="6">
    <source>
        <dbReference type="ARBA" id="ARBA00022554"/>
    </source>
</evidence>
<evidence type="ECO:0000256" key="11">
    <source>
        <dbReference type="ARBA" id="ARBA00022967"/>
    </source>
</evidence>
<gene>
    <name evidence="20" type="ORF">BOX15_Mlig013064g1</name>
</gene>
<evidence type="ECO:0000256" key="8">
    <source>
        <dbReference type="ARBA" id="ARBA00022737"/>
    </source>
</evidence>
<feature type="transmembrane region" description="Helical" evidence="17">
    <location>
        <begin position="1250"/>
        <end position="1273"/>
    </location>
</feature>
<evidence type="ECO:0000256" key="12">
    <source>
        <dbReference type="ARBA" id="ARBA00022989"/>
    </source>
</evidence>
<evidence type="ECO:0000256" key="5">
    <source>
        <dbReference type="ARBA" id="ARBA00022475"/>
    </source>
</evidence>
<comment type="similarity">
    <text evidence="3">Belongs to the ABC transporter superfamily. ABCC family. Conjugate transporter (TC 3.A.1.208) subfamily.</text>
</comment>
<dbReference type="PANTHER" id="PTHR24223">
    <property type="entry name" value="ATP-BINDING CASSETTE SUB-FAMILY C"/>
    <property type="match status" value="1"/>
</dbReference>
<feature type="transmembrane region" description="Helical" evidence="17">
    <location>
        <begin position="541"/>
        <end position="569"/>
    </location>
</feature>
<dbReference type="Pfam" id="PF00664">
    <property type="entry name" value="ABC_membrane"/>
    <property type="match status" value="2"/>
</dbReference>
<reference evidence="20 21" key="1">
    <citation type="submission" date="2017-06" db="EMBL/GenBank/DDBJ databases">
        <title>A platform for efficient transgenesis in Macrostomum lignano, a flatworm model organism for stem cell research.</title>
        <authorList>
            <person name="Berezikov E."/>
        </authorList>
    </citation>
    <scope>NUCLEOTIDE SEQUENCE [LARGE SCALE GENOMIC DNA]</scope>
    <source>
        <strain evidence="20">DV1</strain>
        <tissue evidence="20">Whole organism</tissue>
    </source>
</reference>
<dbReference type="CDD" id="cd03250">
    <property type="entry name" value="ABCC_MRP_domain1"/>
    <property type="match status" value="1"/>
</dbReference>
<dbReference type="InterPro" id="IPR050173">
    <property type="entry name" value="ABC_transporter_C-like"/>
</dbReference>
<dbReference type="InterPro" id="IPR036640">
    <property type="entry name" value="ABC1_TM_sf"/>
</dbReference>
<dbReference type="NCBIfam" id="TIGR00957">
    <property type="entry name" value="MRP_assoc_pro"/>
    <property type="match status" value="1"/>
</dbReference>
<proteinExistence type="inferred from homology"/>
<dbReference type="EMBL" id="NIVC01000419">
    <property type="protein sequence ID" value="PAA83455.1"/>
    <property type="molecule type" value="Genomic_DNA"/>
</dbReference>
<dbReference type="GO" id="GO:0005774">
    <property type="term" value="C:vacuolar membrane"/>
    <property type="evidence" value="ECO:0007669"/>
    <property type="project" value="UniProtKB-SubCell"/>
</dbReference>
<feature type="region of interest" description="Disordered" evidence="16">
    <location>
        <begin position="871"/>
        <end position="948"/>
    </location>
</feature>
<dbReference type="EC" id="7.6.2.3" evidence="14"/>
<evidence type="ECO:0000256" key="14">
    <source>
        <dbReference type="ARBA" id="ARBA00024220"/>
    </source>
</evidence>
<sequence>MNEEANFIEDFCNSTFWNLTLAWDDPRGPLFTWCFEETVLRWLPCLWLAVCALPYAVYLKRQPRLRQLPKQRLNVVKILICLTLAGLAATELIRSLTHRAGQVSTVIVVGSGIQLAAYLLVSVFIRVEFRKGIAACGVPFIFWLLSLLCDVEPLYSRLIMDREEEALFQDLLFARFGLQALSLVLNCYADVGRQALVDGKEPCPEIRSSFLARVTFFWMLRLLYRGYKVALEENHLFALNPRDSTDRHLPKFMAAWQRQWAAFKRRYSSPVVRVSVTDSDGGSERTPLLQQQQQQQQQQPKTDKDDAPTPSLTRVLARVFLPRLAAAWLCKFIYDLLQFVNPSLLKYVIEYVEDKDIPVWKGYFYAVAFFCSSITGTFFFHQLFHLGMTAGMQIKAVLIAAIYRKSLQLNPAGRKDSTVGEVVNLMSVDAQRLQDVAGYLWMLFSAPLQITIAMVLLWQELQASVLAGLAVMILLIPVNGFLASVQRRLQVQQMKNKDNRIKLLNEIFSGIKVLKLYAWELSFQRQVEDIRELELTTLRKAAYLNAVGTFTWTCAPFLVTLTTFATYTLLGNNLTSAKAFTALSLFNILRFPISMLPMLVSYCVTAAVSVRRISKFLSSEELDPDVVNREQHLRGQPRIEVREADFCWERSPSASAEPTLSNVNLIVPDGSLTAVVGTVGSGKSSLVSGILGDMLKLRGQVTLRGSVALVAQQAWIQNATLRDNVKFVSPWNETRYQRAIEACALRPDLDILPGGDMTEIGEKGINLSGGQKQRVSLARAVYQDADIYILDDPLSAVDSHVGKHIFDNVIGPNGVLAGKTRLFVTNALQWLPFVDNIVVLNHGQLSEQGTYEELVSRNGPFAQFLRQYMNEEKESDSGSEGEDDDIEPQAAASPSTPADAFGPQSPARSRKSSEGGVDGLPPGASAGSASASGRGRRLSRRMSSRVEDLVQVKEETKKQNRQLIQNERSETGNVRLTVFISYFRSMNAWLACLFFLFFLLYQAASVYSNIWLTFWTSDPYLNNKSSLSNSSEYVNKRNMYLGGYGGIGVAQSVFVLLFAIVAAMAFVISSRQLHSKMLSNILKAPMSFFDTTPVGRIVNRFSRDIETIDSLLPQMFRSWISTFFNVVSTVIVISYSTPLFMTVIVPLGLLYFFIQRFFICTSRQLKRLESTTRSPIYTHFSETVTGTQTIRAYAVVDAFVTESQRRVDFNQIFYFAGISSNRWLGFHLELCGALAVFAATLFAVLGRDTISGAIVGLSVSYALQVTGALNWMVRMSSDLETNIVSVERLEEYASIATEAEWDVPENRPPPNWPDRGSVSMHDLAVRYRDGLELVLHGLTCDVKPGEKVGIVGRTGAGKSSLTLCLFRIVEAARGRVLIDGEDIRRLGLHQLRSRITILPQDPVIFSGTLRVNLDPFNEKTDSEVWTALELAHLKDFVARLPEGLAYQCGEGGSNLSVGQRQLLCLARTLLRKSKILVLDEATAAVDLETDSLIQQTIRREFKDSTVITIAHRLNTILDSDRVLVLDRGVIKEFENPRTLLQRPNSSFYSMAKDAKLV</sequence>
<dbReference type="CDD" id="cd18595">
    <property type="entry name" value="ABC_6TM_MRP1_2_3_6_D1_like"/>
    <property type="match status" value="1"/>
</dbReference>
<keyword evidence="13 17" id="KW-0472">Membrane</keyword>
<feature type="transmembrane region" description="Helical" evidence="17">
    <location>
        <begin position="132"/>
        <end position="151"/>
    </location>
</feature>
<feature type="transmembrane region" description="Helical" evidence="17">
    <location>
        <begin position="103"/>
        <end position="125"/>
    </location>
</feature>
<keyword evidence="8" id="KW-0677">Repeat</keyword>
<feature type="domain" description="ABC transporter" evidence="18">
    <location>
        <begin position="641"/>
        <end position="867"/>
    </location>
</feature>
<evidence type="ECO:0000256" key="13">
    <source>
        <dbReference type="ARBA" id="ARBA00023136"/>
    </source>
</evidence>
<dbReference type="STRING" id="282301.A0A267GBM3"/>
<dbReference type="PROSITE" id="PS50929">
    <property type="entry name" value="ABC_TM1F"/>
    <property type="match status" value="2"/>
</dbReference>
<dbReference type="SUPFAM" id="SSF90123">
    <property type="entry name" value="ABC transporter transmembrane region"/>
    <property type="match status" value="2"/>
</dbReference>
<accession>A0A267GBM3</accession>